<dbReference type="EMBL" id="FTOR01000012">
    <property type="protein sequence ID" value="SIT33344.1"/>
    <property type="molecule type" value="Genomic_DNA"/>
</dbReference>
<dbReference type="RefSeq" id="WP_076382190.1">
    <property type="nucleotide sequence ID" value="NZ_AP017422.1"/>
</dbReference>
<dbReference type="GO" id="GO:0016874">
    <property type="term" value="F:ligase activity"/>
    <property type="evidence" value="ECO:0007669"/>
    <property type="project" value="UniProtKB-KW"/>
</dbReference>
<dbReference type="Pfam" id="PF13563">
    <property type="entry name" value="2_5_RNA_ligase2"/>
    <property type="match status" value="1"/>
</dbReference>
<keyword evidence="1" id="KW-0436">Ligase</keyword>
<dbReference type="KEGG" id="fln:FLA_4351"/>
<name>A0A173MKZ3_9BACT</name>
<dbReference type="Gene3D" id="3.90.1140.10">
    <property type="entry name" value="Cyclic phosphodiesterase"/>
    <property type="match status" value="1"/>
</dbReference>
<organism evidence="1 2">
    <name type="scientific">Filimonas lacunae</name>
    <dbReference type="NCBI Taxonomy" id="477680"/>
    <lineage>
        <taxon>Bacteria</taxon>
        <taxon>Pseudomonadati</taxon>
        <taxon>Bacteroidota</taxon>
        <taxon>Chitinophagia</taxon>
        <taxon>Chitinophagales</taxon>
        <taxon>Chitinophagaceae</taxon>
        <taxon>Filimonas</taxon>
    </lineage>
</organism>
<proteinExistence type="predicted"/>
<dbReference type="STRING" id="477680.SAMN05421788_112124"/>
<accession>A0A173MKZ3</accession>
<sequence>MKRYSNLPSRPLIITLEMEEEQQHRFNLLRTQFFPSHANYLDAHITLFYKLPSHQPGIQAALEQFAQRPPLVLDVVQIKQAGNWVAYHLQSPALQALHLQMQEAFAPWLCKQDSKPLHPHITILNKTTEYKAKQVHQHLQQNFEPFSIPTTGFKTWLYMKGPWKAQHVYAFRS</sequence>
<evidence type="ECO:0000313" key="1">
    <source>
        <dbReference type="EMBL" id="SIT33344.1"/>
    </source>
</evidence>
<dbReference type="SUPFAM" id="SSF55144">
    <property type="entry name" value="LigT-like"/>
    <property type="match status" value="1"/>
</dbReference>
<protein>
    <submittedName>
        <fullName evidence="1">2'-5' RNA ligase superfamily protein</fullName>
    </submittedName>
</protein>
<keyword evidence="2" id="KW-1185">Reference proteome</keyword>
<gene>
    <name evidence="1" type="ORF">SAMN05421788_112124</name>
</gene>
<dbReference type="AlphaFoldDB" id="A0A173MKZ3"/>
<reference evidence="2" key="1">
    <citation type="submission" date="2017-01" db="EMBL/GenBank/DDBJ databases">
        <authorList>
            <person name="Varghese N."/>
            <person name="Submissions S."/>
        </authorList>
    </citation>
    <scope>NUCLEOTIDE SEQUENCE [LARGE SCALE GENOMIC DNA]</scope>
    <source>
        <strain evidence="2">DSM 21054</strain>
    </source>
</reference>
<evidence type="ECO:0000313" key="2">
    <source>
        <dbReference type="Proteomes" id="UP000186917"/>
    </source>
</evidence>
<dbReference type="OrthoDB" id="793003at2"/>
<dbReference type="Proteomes" id="UP000186917">
    <property type="component" value="Unassembled WGS sequence"/>
</dbReference>
<dbReference type="InterPro" id="IPR009097">
    <property type="entry name" value="Cyclic_Pdiesterase"/>
</dbReference>